<dbReference type="Proteomes" id="UP000319836">
    <property type="component" value="Unassembled WGS sequence"/>
</dbReference>
<proteinExistence type="predicted"/>
<sequence length="21" mass="2460">MGISLKTLHNKLKRYAREETA</sequence>
<reference evidence="1 2" key="1">
    <citation type="journal article" date="2019" name="Nat. Microbiol.">
        <title>Mediterranean grassland soil C-N compound turnover is dependent on rainfall and depth, and is mediated by genomically divergent microorganisms.</title>
        <authorList>
            <person name="Diamond S."/>
            <person name="Andeer P.F."/>
            <person name="Li Z."/>
            <person name="Crits-Christoph A."/>
            <person name="Burstein D."/>
            <person name="Anantharaman K."/>
            <person name="Lane K.R."/>
            <person name="Thomas B.C."/>
            <person name="Pan C."/>
            <person name="Northen T.R."/>
            <person name="Banfield J.F."/>
        </authorList>
    </citation>
    <scope>NUCLEOTIDE SEQUENCE [LARGE SCALE GENOMIC DNA]</scope>
    <source>
        <strain evidence="1">WS_10</strain>
    </source>
</reference>
<dbReference type="EMBL" id="VBPA01000345">
    <property type="protein sequence ID" value="TMQ69066.1"/>
    <property type="molecule type" value="Genomic_DNA"/>
</dbReference>
<dbReference type="AlphaFoldDB" id="A0A538TZI6"/>
<gene>
    <name evidence="1" type="ORF">E6K80_12950</name>
</gene>
<comment type="caution">
    <text evidence="1">The sequence shown here is derived from an EMBL/GenBank/DDBJ whole genome shotgun (WGS) entry which is preliminary data.</text>
</comment>
<evidence type="ECO:0000313" key="2">
    <source>
        <dbReference type="Proteomes" id="UP000319836"/>
    </source>
</evidence>
<evidence type="ECO:0000313" key="1">
    <source>
        <dbReference type="EMBL" id="TMQ69066.1"/>
    </source>
</evidence>
<organism evidence="1 2">
    <name type="scientific">Eiseniibacteriota bacterium</name>
    <dbReference type="NCBI Taxonomy" id="2212470"/>
    <lineage>
        <taxon>Bacteria</taxon>
        <taxon>Candidatus Eiseniibacteriota</taxon>
    </lineage>
</organism>
<accession>A0A538TZI6</accession>
<name>A0A538TZI6_UNCEI</name>
<protein>
    <submittedName>
        <fullName evidence="1">Uncharacterized protein</fullName>
    </submittedName>
</protein>